<dbReference type="Gene3D" id="3.40.950.10">
    <property type="entry name" value="Fe-only Hydrogenase (Larger Subunit), Chain L, domain 3"/>
    <property type="match status" value="1"/>
</dbReference>
<evidence type="ECO:0000256" key="3">
    <source>
        <dbReference type="ARBA" id="ARBA00022723"/>
    </source>
</evidence>
<accession>A0A811KQR6</accession>
<keyword evidence="4" id="KW-0408">Iron</keyword>
<keyword evidence="9" id="KW-1185">Reference proteome</keyword>
<evidence type="ECO:0000313" key="8">
    <source>
        <dbReference type="EMBL" id="CAD5217633.1"/>
    </source>
</evidence>
<comment type="similarity">
    <text evidence="1">Belongs to the NARF family.</text>
</comment>
<dbReference type="InterPro" id="IPR009016">
    <property type="entry name" value="Fe_hydrogenase"/>
</dbReference>
<dbReference type="Proteomes" id="UP000614601">
    <property type="component" value="Unassembled WGS sequence"/>
</dbReference>
<dbReference type="EMBL" id="CAJFDH010000003">
    <property type="protein sequence ID" value="CAD5217633.1"/>
    <property type="molecule type" value="Genomic_DNA"/>
</dbReference>
<dbReference type="PANTHER" id="PTHR11615">
    <property type="entry name" value="NITRATE, FORMATE, IRON DEHYDROGENASE"/>
    <property type="match status" value="1"/>
</dbReference>
<evidence type="ECO:0000256" key="5">
    <source>
        <dbReference type="ARBA" id="ARBA00023014"/>
    </source>
</evidence>
<evidence type="ECO:0000313" key="9">
    <source>
        <dbReference type="Proteomes" id="UP000614601"/>
    </source>
</evidence>
<protein>
    <recommendedName>
        <fullName evidence="7">Iron hydrogenase large subunit C-terminal domain-containing protein</fullName>
    </recommendedName>
</protein>
<comment type="function">
    <text evidence="6">Component of the cytosolic iron-sulfur (Fe/S) protein assembly machinery. Required for maturation of extramitochondrial Fe/S proteins.</text>
</comment>
<evidence type="ECO:0000256" key="1">
    <source>
        <dbReference type="ARBA" id="ARBA00006596"/>
    </source>
</evidence>
<dbReference type="GO" id="GO:0046872">
    <property type="term" value="F:metal ion binding"/>
    <property type="evidence" value="ECO:0007669"/>
    <property type="project" value="UniProtKB-KW"/>
</dbReference>
<dbReference type="SUPFAM" id="SSF53920">
    <property type="entry name" value="Fe-only hydrogenase"/>
    <property type="match status" value="1"/>
</dbReference>
<dbReference type="Gene3D" id="3.40.50.1780">
    <property type="match status" value="1"/>
</dbReference>
<reference evidence="8" key="1">
    <citation type="submission" date="2020-09" db="EMBL/GenBank/DDBJ databases">
        <authorList>
            <person name="Kikuchi T."/>
        </authorList>
    </citation>
    <scope>NUCLEOTIDE SEQUENCE</scope>
    <source>
        <strain evidence="8">SH1</strain>
    </source>
</reference>
<keyword evidence="3" id="KW-0479">Metal-binding</keyword>
<dbReference type="Proteomes" id="UP000783686">
    <property type="component" value="Unassembled WGS sequence"/>
</dbReference>
<dbReference type="InterPro" id="IPR004108">
    <property type="entry name" value="Fe_hydrogenase_lsu_C"/>
</dbReference>
<organism evidence="8 9">
    <name type="scientific">Bursaphelenchus okinawaensis</name>
    <dbReference type="NCBI Taxonomy" id="465554"/>
    <lineage>
        <taxon>Eukaryota</taxon>
        <taxon>Metazoa</taxon>
        <taxon>Ecdysozoa</taxon>
        <taxon>Nematoda</taxon>
        <taxon>Chromadorea</taxon>
        <taxon>Rhabditida</taxon>
        <taxon>Tylenchina</taxon>
        <taxon>Tylenchomorpha</taxon>
        <taxon>Aphelenchoidea</taxon>
        <taxon>Aphelenchoididae</taxon>
        <taxon>Bursaphelenchus</taxon>
    </lineage>
</organism>
<comment type="caution">
    <text evidence="8">The sequence shown here is derived from an EMBL/GenBank/DDBJ whole genome shotgun (WGS) entry which is preliminary data.</text>
</comment>
<dbReference type="InterPro" id="IPR050340">
    <property type="entry name" value="Cytosolic_Fe-S_CAF"/>
</dbReference>
<dbReference type="GO" id="GO:0051539">
    <property type="term" value="F:4 iron, 4 sulfur cluster binding"/>
    <property type="evidence" value="ECO:0007669"/>
    <property type="project" value="UniProtKB-KW"/>
</dbReference>
<dbReference type="AlphaFoldDB" id="A0A811KQR6"/>
<gene>
    <name evidence="8" type="ORF">BOKJ2_LOCUS7185</name>
</gene>
<dbReference type="Pfam" id="PF02906">
    <property type="entry name" value="Fe_hyd_lg_C"/>
    <property type="match status" value="1"/>
</dbReference>
<sequence length="449" mass="50194">MGGVVKIADVSDFISPSQACILPMPGQSESKSNLVKLRKKTERPVLQEQKITVSLKDCLACSGCVTTAETVLIQSQTADEMLAGLSSSKVGFVTVSPQALASLAAELELTMGEMARVLAKFFKSKGAEFVVDSSFGRYFSLLECLEELKDKLRNRKKKEMLMSGICPGFVCYSEKRKKNDVVPYISSIRSPQAVMGVLIKDYLVRKLSKSVENIYHVAVMPCYDKKLEASRGEFGSSVGQDTDCVVTPSELLPLIKEFRCDEDIQVDTEMTWLNSLELGCVIGDYEDETSGGYTKFILDSLTQTLTEENQLVDVQTESQNDLERYTINMKNGETLTLVKAYGFRNIQNLVRRITQGRHEVDYVEVMACPKGCLNGGGQIRNPEPALQDIRVNKVKEVYKQANQRDLLEQQYKEVRDEWQSLNPEYRQLLTAKIQHVQPPAANSVAAMAW</sequence>
<feature type="domain" description="Iron hydrogenase large subunit C-terminal" evidence="7">
    <location>
        <begin position="92"/>
        <end position="376"/>
    </location>
</feature>
<evidence type="ECO:0000256" key="4">
    <source>
        <dbReference type="ARBA" id="ARBA00023004"/>
    </source>
</evidence>
<evidence type="ECO:0000256" key="2">
    <source>
        <dbReference type="ARBA" id="ARBA00022485"/>
    </source>
</evidence>
<name>A0A811KQR6_9BILA</name>
<evidence type="ECO:0000259" key="7">
    <source>
        <dbReference type="Pfam" id="PF02906"/>
    </source>
</evidence>
<dbReference type="FunFam" id="3.30.70.20:FF:000042">
    <property type="entry name" value="Cytosolic Fe-S cluster assembly factor NAR1"/>
    <property type="match status" value="1"/>
</dbReference>
<proteinExistence type="inferred from homology"/>
<keyword evidence="2" id="KW-0004">4Fe-4S</keyword>
<dbReference type="OrthoDB" id="10253113at2759"/>
<keyword evidence="5" id="KW-0411">Iron-sulfur</keyword>
<dbReference type="EMBL" id="CAJFCW020000003">
    <property type="protein sequence ID" value="CAG9108171.1"/>
    <property type="molecule type" value="Genomic_DNA"/>
</dbReference>
<evidence type="ECO:0000256" key="6">
    <source>
        <dbReference type="ARBA" id="ARBA00025700"/>
    </source>
</evidence>